<proteinExistence type="predicted"/>
<dbReference type="Pfam" id="PF05036">
    <property type="entry name" value="SPOR"/>
    <property type="match status" value="1"/>
</dbReference>
<dbReference type="Proteomes" id="UP000294835">
    <property type="component" value="Unassembled WGS sequence"/>
</dbReference>
<evidence type="ECO:0000259" key="2">
    <source>
        <dbReference type="PROSITE" id="PS51724"/>
    </source>
</evidence>
<protein>
    <submittedName>
        <fullName evidence="3">Sporulation related protein</fullName>
    </submittedName>
</protein>
<dbReference type="InterPro" id="IPR007730">
    <property type="entry name" value="SPOR-like_dom"/>
</dbReference>
<keyword evidence="1" id="KW-0732">Signal</keyword>
<comment type="caution">
    <text evidence="3">The sequence shown here is derived from an EMBL/GenBank/DDBJ whole genome shotgun (WGS) entry which is preliminary data.</text>
</comment>
<dbReference type="Gene3D" id="3.30.70.1070">
    <property type="entry name" value="Sporulation related repeat"/>
    <property type="match status" value="1"/>
</dbReference>
<organism evidence="3 4">
    <name type="scientific">Rhodovulum marinum</name>
    <dbReference type="NCBI Taxonomy" id="320662"/>
    <lineage>
        <taxon>Bacteria</taxon>
        <taxon>Pseudomonadati</taxon>
        <taxon>Pseudomonadota</taxon>
        <taxon>Alphaproteobacteria</taxon>
        <taxon>Rhodobacterales</taxon>
        <taxon>Paracoccaceae</taxon>
        <taxon>Rhodovulum</taxon>
    </lineage>
</organism>
<evidence type="ECO:0000313" key="3">
    <source>
        <dbReference type="EMBL" id="TCP41297.1"/>
    </source>
</evidence>
<dbReference type="AlphaFoldDB" id="A0A4R2PYW2"/>
<feature type="domain" description="SPOR" evidence="2">
    <location>
        <begin position="180"/>
        <end position="258"/>
    </location>
</feature>
<dbReference type="RefSeq" id="WP_132461871.1">
    <property type="nucleotide sequence ID" value="NZ_SLXP01000005.1"/>
</dbReference>
<gene>
    <name evidence="3" type="ORF">EV662_10542</name>
</gene>
<dbReference type="InterPro" id="IPR036680">
    <property type="entry name" value="SPOR-like_sf"/>
</dbReference>
<keyword evidence="4" id="KW-1185">Reference proteome</keyword>
<evidence type="ECO:0000256" key="1">
    <source>
        <dbReference type="SAM" id="SignalP"/>
    </source>
</evidence>
<sequence length="258" mass="27311">MKVRAWLCAGLLMAGLGAGVAAAQDAVTDGPAELPPQGFSGSQYVDSRGCVFMRAGVDGRVAWVPRLSRDRSALCGYQPTVAPATGAVPVKAAAAVAPSARPVRAVATPARRAAAARGGTGVHRALPPQDPLKPVAIRIPRGYRAIWTDGRLNELRGPRTAQGDAQMAQVWTDTVPRRQVAARAPRFLRVGIFHDAGAAQPTVRRLRALGLPASRAEGRRGARPVEVIYAGPFADAEDLARAETRLQRAGFRDLVPRK</sequence>
<dbReference type="SUPFAM" id="SSF110997">
    <property type="entry name" value="Sporulation related repeat"/>
    <property type="match status" value="1"/>
</dbReference>
<dbReference type="GO" id="GO:0042834">
    <property type="term" value="F:peptidoglycan binding"/>
    <property type="evidence" value="ECO:0007669"/>
    <property type="project" value="InterPro"/>
</dbReference>
<reference evidence="3 4" key="1">
    <citation type="submission" date="2019-03" db="EMBL/GenBank/DDBJ databases">
        <title>Genomic Encyclopedia of Type Strains, Phase IV (KMG-IV): sequencing the most valuable type-strain genomes for metagenomic binning, comparative biology and taxonomic classification.</title>
        <authorList>
            <person name="Goeker M."/>
        </authorList>
    </citation>
    <scope>NUCLEOTIDE SEQUENCE [LARGE SCALE GENOMIC DNA]</scope>
    <source>
        <strain evidence="3 4">DSM 18063</strain>
    </source>
</reference>
<feature type="signal peptide" evidence="1">
    <location>
        <begin position="1"/>
        <end position="23"/>
    </location>
</feature>
<dbReference type="PROSITE" id="PS51724">
    <property type="entry name" value="SPOR"/>
    <property type="match status" value="1"/>
</dbReference>
<accession>A0A4R2PYW2</accession>
<name>A0A4R2PYW2_9RHOB</name>
<dbReference type="EMBL" id="SLXP01000005">
    <property type="protein sequence ID" value="TCP41297.1"/>
    <property type="molecule type" value="Genomic_DNA"/>
</dbReference>
<dbReference type="OrthoDB" id="7843142at2"/>
<feature type="chain" id="PRO_5020689032" evidence="1">
    <location>
        <begin position="24"/>
        <end position="258"/>
    </location>
</feature>
<evidence type="ECO:0000313" key="4">
    <source>
        <dbReference type="Proteomes" id="UP000294835"/>
    </source>
</evidence>